<name>A0A836H4D3_LEIEN</name>
<evidence type="ECO:0000256" key="2">
    <source>
        <dbReference type="SAM" id="Phobius"/>
    </source>
</evidence>
<evidence type="ECO:0000313" key="4">
    <source>
        <dbReference type="EMBL" id="KAG5484569.1"/>
    </source>
</evidence>
<sequence length="1058" mass="115283">MQKIFQPLTGNSAEDEQNNKRHAKRFRVYLIILAVWIALLLMLITILTPMLVLQHQDNLLEQMHRDEERFLARSYATQFRDAILGAISAAYGLEGYIMGVMKSLPKLNETPAMRMKGQYFPKFYNYSELLGTASPHVSLFATAPGGVILQVSPYEEESELKGWDLLNTSGYGVNHTDPAGQRRENPLRTIETGRLALTGPYKSSGLPMVKEIRSPNEISDLWWVDLRQPIYNATSTASVSNSTFWGFAIVIFSVDGLMRRRNFTETMESEEMAYVVYTLSGNSSSSCTIIAASAIFNGQTDCSTPSMRRFLDEATTRDVLKEKLSWRISLKSMKRVEQLTNRVRDIIVLSSVMGVLFLFAFSVYVIVRCTRVYDGTAHAPKMAPFAMLTIGPCRGEELWDLASDQMVEVTERLAHVLARQMVRYRAYQIQQVHPLTTSYVTRSIATAVQMAFSTIEQLHSSPIDDPLRRLLGDEGSLLVSYAVHWCTDAAVRVEAIGGGFRYEGPDVVYGGRMWVFAGPNVVTVSPAALPSAVCMPHVKSRLFDSVFLRGVATRQDLYVVIDTTNHRLREAEAFAIDQMRRARQAQLQCAADKETELDSIDYVHRDRLLTPHSQTGYDSSDLDGGLFLPRWATAYGLDGVSRVGSSTNLASLANDRNGSSSTAGAPRRNARMDAVVGGGGTPSAILVPASTGAVATDSPSVTSPREPQRRMVRRPARQRTAAKFTSPSSTSSPSTAVVQVDRDVGVAAVKPQTPLVPPPATFDVPTGTLRLQRGQNNVHTTQGATTSGNSSFGINSSCTVGNGANSAWHPELLPTNPFVVVPPAVTMAAAAHGLAGGGSSLTKPISDESRGGPLGNIPAFANGNPLAHDTTVFAAATNAGSFGSATGPVTTGDRDAGGGTPVPCAAHNSEDTDALQGSTPVIDNFRSDLLLRPAISSQSDLLLRAVFERQAVALDLSYDSVRVLVYYFYSSYKILFRPLAAPELHNIYRRLMASFGVPQQGILEHLAARCATRFLQRHEETQTLLWDQQHRLQAHVRSVSASATTVTSVSDGDESITG</sequence>
<evidence type="ECO:0000256" key="1">
    <source>
        <dbReference type="SAM" id="MobiDB-lite"/>
    </source>
</evidence>
<feature type="region of interest" description="Disordered" evidence="1">
    <location>
        <begin position="690"/>
        <end position="736"/>
    </location>
</feature>
<feature type="compositionally biased region" description="Low complexity" evidence="1">
    <location>
        <begin position="725"/>
        <end position="735"/>
    </location>
</feature>
<comment type="caution">
    <text evidence="4">The sequence shown here is derived from an EMBL/GenBank/DDBJ whole genome shotgun (WGS) entry which is preliminary data.</text>
</comment>
<dbReference type="AlphaFoldDB" id="A0A836H4D3"/>
<keyword evidence="5" id="KW-1185">Reference proteome</keyword>
<proteinExistence type="predicted"/>
<dbReference type="RefSeq" id="XP_067695195.1">
    <property type="nucleotide sequence ID" value="XM_067838809.1"/>
</dbReference>
<keyword evidence="2" id="KW-1133">Transmembrane helix</keyword>
<keyword evidence="2" id="KW-0472">Membrane</keyword>
<dbReference type="Proteomes" id="UP000674179">
    <property type="component" value="Chromosome 9"/>
</dbReference>
<dbReference type="KEGG" id="lenr:94174319"/>
<feature type="transmembrane region" description="Helical" evidence="2">
    <location>
        <begin position="28"/>
        <end position="53"/>
    </location>
</feature>
<reference evidence="4 5" key="1">
    <citation type="submission" date="2021-02" db="EMBL/GenBank/DDBJ databases">
        <title>Leishmania (Mundinia) enrietti genome sequencing and assembly.</title>
        <authorList>
            <person name="Almutairi H."/>
            <person name="Gatherer D."/>
        </authorList>
    </citation>
    <scope>NUCLEOTIDE SEQUENCE [LARGE SCALE GENOMIC DNA]</scope>
    <source>
        <strain evidence="4">CUR178</strain>
    </source>
</reference>
<feature type="transmembrane region" description="Helical" evidence="2">
    <location>
        <begin position="346"/>
        <end position="367"/>
    </location>
</feature>
<dbReference type="PROSITE" id="PS50839">
    <property type="entry name" value="CHASE"/>
    <property type="match status" value="1"/>
</dbReference>
<organism evidence="4 5">
    <name type="scientific">Leishmania enriettii</name>
    <dbReference type="NCBI Taxonomy" id="5663"/>
    <lineage>
        <taxon>Eukaryota</taxon>
        <taxon>Discoba</taxon>
        <taxon>Euglenozoa</taxon>
        <taxon>Kinetoplastea</taxon>
        <taxon>Metakinetoplastina</taxon>
        <taxon>Trypanosomatida</taxon>
        <taxon>Trypanosomatidae</taxon>
        <taxon>Leishmaniinae</taxon>
        <taxon>Leishmania</taxon>
    </lineage>
</organism>
<feature type="region of interest" description="Disordered" evidence="1">
    <location>
        <begin position="650"/>
        <end position="677"/>
    </location>
</feature>
<dbReference type="GO" id="GO:0003824">
    <property type="term" value="F:catalytic activity"/>
    <property type="evidence" value="ECO:0007669"/>
    <property type="project" value="UniProtKB-ARBA"/>
</dbReference>
<protein>
    <recommendedName>
        <fullName evidence="3">CHASE domain-containing protein</fullName>
    </recommendedName>
</protein>
<accession>A0A836H4D3</accession>
<feature type="domain" description="CHASE" evidence="3">
    <location>
        <begin position="147"/>
        <end position="329"/>
    </location>
</feature>
<dbReference type="InterPro" id="IPR006189">
    <property type="entry name" value="CHASE_dom"/>
</dbReference>
<dbReference type="GeneID" id="94174319"/>
<dbReference type="EMBL" id="JAFHKP010000009">
    <property type="protein sequence ID" value="KAG5484569.1"/>
    <property type="molecule type" value="Genomic_DNA"/>
</dbReference>
<feature type="compositionally biased region" description="Polar residues" evidence="1">
    <location>
        <begin position="650"/>
        <end position="663"/>
    </location>
</feature>
<dbReference type="OrthoDB" id="272956at2759"/>
<keyword evidence="2" id="KW-0812">Transmembrane</keyword>
<evidence type="ECO:0000313" key="5">
    <source>
        <dbReference type="Proteomes" id="UP000674179"/>
    </source>
</evidence>
<gene>
    <name evidence="4" type="ORF">CUR178_07160</name>
</gene>
<evidence type="ECO:0000259" key="3">
    <source>
        <dbReference type="PROSITE" id="PS50839"/>
    </source>
</evidence>